<keyword evidence="3 5" id="KW-0326">Glycosidase</keyword>
<feature type="domain" description="Glycoside hydrolase family 5" evidence="6">
    <location>
        <begin position="78"/>
        <end position="344"/>
    </location>
</feature>
<dbReference type="GeneID" id="19190467"/>
<dbReference type="GO" id="GO:0071555">
    <property type="term" value="P:cell wall organization"/>
    <property type="evidence" value="ECO:0007669"/>
    <property type="project" value="UniProtKB-KW"/>
</dbReference>
<keyword evidence="4" id="KW-0961">Cell wall biogenesis/degradation</keyword>
<dbReference type="InterPro" id="IPR001547">
    <property type="entry name" value="Glyco_hydro_5"/>
</dbReference>
<evidence type="ECO:0000256" key="3">
    <source>
        <dbReference type="ARBA" id="ARBA00023295"/>
    </source>
</evidence>
<proteinExistence type="inferred from homology"/>
<dbReference type="STRING" id="1182543.W9X1F4"/>
<dbReference type="HOGENOM" id="CLU_031875_1_1_1"/>
<accession>W9X1F4</accession>
<dbReference type="GO" id="GO:0008422">
    <property type="term" value="F:beta-glucosidase activity"/>
    <property type="evidence" value="ECO:0007669"/>
    <property type="project" value="TreeGrafter"/>
</dbReference>
<comment type="caution">
    <text evidence="7">The sequence shown here is derived from an EMBL/GenBank/DDBJ whole genome shotgun (WGS) entry which is preliminary data.</text>
</comment>
<dbReference type="OrthoDB" id="1887033at2759"/>
<gene>
    <name evidence="7" type="ORF">A1O5_05751</name>
</gene>
<reference evidence="7 8" key="1">
    <citation type="submission" date="2013-03" db="EMBL/GenBank/DDBJ databases">
        <title>The Genome Sequence of Cladophialophora psammophila CBS 110553.</title>
        <authorList>
            <consortium name="The Broad Institute Genomics Platform"/>
            <person name="Cuomo C."/>
            <person name="de Hoog S."/>
            <person name="Gorbushina A."/>
            <person name="Walker B."/>
            <person name="Young S.K."/>
            <person name="Zeng Q."/>
            <person name="Gargeya S."/>
            <person name="Fitzgerald M."/>
            <person name="Haas B."/>
            <person name="Abouelleil A."/>
            <person name="Allen A.W."/>
            <person name="Alvarado L."/>
            <person name="Arachchi H.M."/>
            <person name="Berlin A.M."/>
            <person name="Chapman S.B."/>
            <person name="Gainer-Dewar J."/>
            <person name="Goldberg J."/>
            <person name="Griggs A."/>
            <person name="Gujja S."/>
            <person name="Hansen M."/>
            <person name="Howarth C."/>
            <person name="Imamovic A."/>
            <person name="Ireland A."/>
            <person name="Larimer J."/>
            <person name="McCowan C."/>
            <person name="Murphy C."/>
            <person name="Pearson M."/>
            <person name="Poon T.W."/>
            <person name="Priest M."/>
            <person name="Roberts A."/>
            <person name="Saif S."/>
            <person name="Shea T."/>
            <person name="Sisk P."/>
            <person name="Sykes S."/>
            <person name="Wortman J."/>
            <person name="Nusbaum C."/>
            <person name="Birren B."/>
        </authorList>
    </citation>
    <scope>NUCLEOTIDE SEQUENCE [LARGE SCALE GENOMIC DNA]</scope>
    <source>
        <strain evidence="7 8">CBS 110553</strain>
    </source>
</reference>
<keyword evidence="2 5" id="KW-0378">Hydrolase</keyword>
<dbReference type="Proteomes" id="UP000019471">
    <property type="component" value="Unassembled WGS sequence"/>
</dbReference>
<evidence type="ECO:0000256" key="5">
    <source>
        <dbReference type="RuleBase" id="RU361153"/>
    </source>
</evidence>
<dbReference type="InterPro" id="IPR050386">
    <property type="entry name" value="Glycosyl_hydrolase_5"/>
</dbReference>
<dbReference type="GO" id="GO:0009986">
    <property type="term" value="C:cell surface"/>
    <property type="evidence" value="ECO:0007669"/>
    <property type="project" value="TreeGrafter"/>
</dbReference>
<dbReference type="RefSeq" id="XP_007744540.1">
    <property type="nucleotide sequence ID" value="XM_007746350.1"/>
</dbReference>
<evidence type="ECO:0000256" key="4">
    <source>
        <dbReference type="ARBA" id="ARBA00023316"/>
    </source>
</evidence>
<dbReference type="Pfam" id="PF00150">
    <property type="entry name" value="Cellulase"/>
    <property type="match status" value="1"/>
</dbReference>
<dbReference type="GO" id="GO:0009251">
    <property type="term" value="P:glucan catabolic process"/>
    <property type="evidence" value="ECO:0007669"/>
    <property type="project" value="TreeGrafter"/>
</dbReference>
<name>W9X1F4_9EURO</name>
<dbReference type="EMBL" id="AMGX01000008">
    <property type="protein sequence ID" value="EXJ70761.1"/>
    <property type="molecule type" value="Genomic_DNA"/>
</dbReference>
<organism evidence="7 8">
    <name type="scientific">Cladophialophora psammophila CBS 110553</name>
    <dbReference type="NCBI Taxonomy" id="1182543"/>
    <lineage>
        <taxon>Eukaryota</taxon>
        <taxon>Fungi</taxon>
        <taxon>Dikarya</taxon>
        <taxon>Ascomycota</taxon>
        <taxon>Pezizomycotina</taxon>
        <taxon>Eurotiomycetes</taxon>
        <taxon>Chaetothyriomycetidae</taxon>
        <taxon>Chaetothyriales</taxon>
        <taxon>Herpotrichiellaceae</taxon>
        <taxon>Cladophialophora</taxon>
    </lineage>
</organism>
<evidence type="ECO:0000256" key="1">
    <source>
        <dbReference type="ARBA" id="ARBA00005641"/>
    </source>
</evidence>
<dbReference type="GO" id="GO:0005576">
    <property type="term" value="C:extracellular region"/>
    <property type="evidence" value="ECO:0007669"/>
    <property type="project" value="TreeGrafter"/>
</dbReference>
<evidence type="ECO:0000259" key="6">
    <source>
        <dbReference type="Pfam" id="PF00150"/>
    </source>
</evidence>
<protein>
    <submittedName>
        <fullName evidence="7">Murein transglycosylase</fullName>
    </submittedName>
</protein>
<dbReference type="PANTHER" id="PTHR31297">
    <property type="entry name" value="GLUCAN ENDO-1,6-BETA-GLUCOSIDASE B"/>
    <property type="match status" value="1"/>
</dbReference>
<keyword evidence="8" id="KW-1185">Reference proteome</keyword>
<dbReference type="FunFam" id="3.20.20.80:FF:000130">
    <property type="entry name" value="Endoglucanase C"/>
    <property type="match status" value="1"/>
</dbReference>
<comment type="similarity">
    <text evidence="1 5">Belongs to the glycosyl hydrolase 5 (cellulase A) family.</text>
</comment>
<evidence type="ECO:0000313" key="7">
    <source>
        <dbReference type="EMBL" id="EXJ70761.1"/>
    </source>
</evidence>
<dbReference type="InterPro" id="IPR017853">
    <property type="entry name" value="GH"/>
</dbReference>
<dbReference type="eggNOG" id="ENOG502RDG8">
    <property type="taxonomic scope" value="Eukaryota"/>
</dbReference>
<sequence>MSPPTNSGFLRVQGDHIVNGSGQRVSLRGTSLGGWLCMENFMTGFPGTESAMRSALLKVLGKADYEYFFDRFLYHFFTEKDAQFLKSLGFNCLRLPCSHKHLDDDMNPRIFIREGVGFKHLNRVINICANAGIYVVLDLHTAPGCQNPDWHSDNNTSYAAFWDFKDHQDRLVWLWKELASIYKGNPWVAGYDPMNEPCDPQHLRLPAFYDRLIKEIRQADPDHIIFLEGNTFAMEWRGFETIINTPNCVYSVHDYATMGFPSAPGPYEGHQEQKEKLERQFRRKCDFLNKHNLPIWNSEFGCPWAQPNWDPDIEALDRKKYAMIDAQLEIYERADIAAWAIWSYKDIGVMGILNASRQSPLSKLVEQLGETKKQLHLDSALMYPNQEIEDAITPLIDWINKHAPNASHTYPTIWNTRTHVVRNVIHSFVANTFCEEYAQKFQGLSRNALEDLAKSFAFDQCVQREELYSILKKYTFEK</sequence>
<dbReference type="AlphaFoldDB" id="W9X1F4"/>
<dbReference type="Gene3D" id="3.20.20.80">
    <property type="entry name" value="Glycosidases"/>
    <property type="match status" value="1"/>
</dbReference>
<evidence type="ECO:0000256" key="2">
    <source>
        <dbReference type="ARBA" id="ARBA00022801"/>
    </source>
</evidence>
<evidence type="ECO:0000313" key="8">
    <source>
        <dbReference type="Proteomes" id="UP000019471"/>
    </source>
</evidence>
<dbReference type="SUPFAM" id="SSF51445">
    <property type="entry name" value="(Trans)glycosidases"/>
    <property type="match status" value="1"/>
</dbReference>
<dbReference type="PANTHER" id="PTHR31297:SF13">
    <property type="entry name" value="PUTATIVE-RELATED"/>
    <property type="match status" value="1"/>
</dbReference>